<dbReference type="EMBL" id="SIRT01000018">
    <property type="protein sequence ID" value="TBM99018.1"/>
    <property type="molecule type" value="Genomic_DNA"/>
</dbReference>
<comment type="caution">
    <text evidence="1">The sequence shown here is derived from an EMBL/GenBank/DDBJ whole genome shotgun (WGS) entry which is preliminary data.</text>
</comment>
<dbReference type="Proteomes" id="UP000291142">
    <property type="component" value="Unassembled WGS sequence"/>
</dbReference>
<evidence type="ECO:0000313" key="2">
    <source>
        <dbReference type="Proteomes" id="UP000291142"/>
    </source>
</evidence>
<dbReference type="AlphaFoldDB" id="A0A4V2J9R9"/>
<organism evidence="1 2">
    <name type="scientific">Hyunsoonleella flava</name>
    <dbReference type="NCBI Taxonomy" id="2527939"/>
    <lineage>
        <taxon>Bacteria</taxon>
        <taxon>Pseudomonadati</taxon>
        <taxon>Bacteroidota</taxon>
        <taxon>Flavobacteriia</taxon>
        <taxon>Flavobacteriales</taxon>
        <taxon>Flavobacteriaceae</taxon>
    </lineage>
</organism>
<protein>
    <submittedName>
        <fullName evidence="1">DUF1853 family protein</fullName>
    </submittedName>
</protein>
<keyword evidence="2" id="KW-1185">Reference proteome</keyword>
<name>A0A4V2J9R9_9FLAO</name>
<evidence type="ECO:0000313" key="1">
    <source>
        <dbReference type="EMBL" id="TBM99018.1"/>
    </source>
</evidence>
<dbReference type="OrthoDB" id="1466769at2"/>
<dbReference type="RefSeq" id="WP_130965676.1">
    <property type="nucleotide sequence ID" value="NZ_SIRT01000018.1"/>
</dbReference>
<dbReference type="InterPro" id="IPR015003">
    <property type="entry name" value="DUF1853"/>
</dbReference>
<sequence length="264" mass="31395">MLQKRYKGFLNTPCLWHNNSVHGLKQFEISSLHHKIDISIDETIRLGKYVERLISFELRQQDAIKVVAENIQIQKNNGTLGELDCLLLKDDKPIHLEIIYKFYLYDTSIGASEIEHFIGPNRKDSLIEKLNKLKDKQLPLLYSDACQKYLDRFNLDAQDMTQQVYFKAQLFLPYNNKNTKLKTLNTDCIAGFYVNKNELNNFKDCKFFIPTKKDWLIEPYSNVDWLNFETFKETTKNYFEQKFSTLCWMKRNTGTIEKVFLVWW</sequence>
<accession>A0A4V2J9R9</accession>
<reference evidence="1 2" key="1">
    <citation type="submission" date="2019-02" db="EMBL/GenBank/DDBJ databases">
        <title>Hyunsoonleella sp., isolated from marine sediment.</title>
        <authorList>
            <person name="Liu B.-T."/>
        </authorList>
    </citation>
    <scope>NUCLEOTIDE SEQUENCE [LARGE SCALE GENOMIC DNA]</scope>
    <source>
        <strain evidence="1 2">T58</strain>
    </source>
</reference>
<dbReference type="Pfam" id="PF08907">
    <property type="entry name" value="DUF1853"/>
    <property type="match status" value="1"/>
</dbReference>
<proteinExistence type="predicted"/>
<gene>
    <name evidence="1" type="ORF">EYD45_16000</name>
</gene>